<keyword evidence="3" id="KW-1185">Reference proteome</keyword>
<gene>
    <name evidence="2" type="ORF">CLODIP_2_CD01570</name>
</gene>
<sequence length="79" mass="8335">MRSYSRSRVASGDVLVCSAEQGPEKRGTRAEEDGPRGEGWRLSKQTKSPSSSKMKGAVRRRASSARAATAPGGGDDPLT</sequence>
<evidence type="ECO:0000313" key="3">
    <source>
        <dbReference type="Proteomes" id="UP000494165"/>
    </source>
</evidence>
<name>A0A8S1CFG5_9INSE</name>
<feature type="compositionally biased region" description="Polar residues" evidence="1">
    <location>
        <begin position="43"/>
        <end position="53"/>
    </location>
</feature>
<accession>A0A8S1CFG5</accession>
<dbReference type="AlphaFoldDB" id="A0A8S1CFG5"/>
<evidence type="ECO:0000256" key="1">
    <source>
        <dbReference type="SAM" id="MobiDB-lite"/>
    </source>
</evidence>
<feature type="compositionally biased region" description="Basic and acidic residues" evidence="1">
    <location>
        <begin position="22"/>
        <end position="41"/>
    </location>
</feature>
<proteinExistence type="predicted"/>
<organism evidence="2 3">
    <name type="scientific">Cloeon dipterum</name>
    <dbReference type="NCBI Taxonomy" id="197152"/>
    <lineage>
        <taxon>Eukaryota</taxon>
        <taxon>Metazoa</taxon>
        <taxon>Ecdysozoa</taxon>
        <taxon>Arthropoda</taxon>
        <taxon>Hexapoda</taxon>
        <taxon>Insecta</taxon>
        <taxon>Pterygota</taxon>
        <taxon>Palaeoptera</taxon>
        <taxon>Ephemeroptera</taxon>
        <taxon>Pisciforma</taxon>
        <taxon>Baetidae</taxon>
        <taxon>Cloeon</taxon>
    </lineage>
</organism>
<evidence type="ECO:0000313" key="2">
    <source>
        <dbReference type="EMBL" id="CAB3366171.1"/>
    </source>
</evidence>
<comment type="caution">
    <text evidence="2">The sequence shown here is derived from an EMBL/GenBank/DDBJ whole genome shotgun (WGS) entry which is preliminary data.</text>
</comment>
<reference evidence="2 3" key="1">
    <citation type="submission" date="2020-04" db="EMBL/GenBank/DDBJ databases">
        <authorList>
            <person name="Alioto T."/>
            <person name="Alioto T."/>
            <person name="Gomez Garrido J."/>
        </authorList>
    </citation>
    <scope>NUCLEOTIDE SEQUENCE [LARGE SCALE GENOMIC DNA]</scope>
</reference>
<feature type="region of interest" description="Disordered" evidence="1">
    <location>
        <begin position="1"/>
        <end position="79"/>
    </location>
</feature>
<dbReference type="Proteomes" id="UP000494165">
    <property type="component" value="Unassembled WGS sequence"/>
</dbReference>
<protein>
    <submittedName>
        <fullName evidence="2">Uncharacterized protein</fullName>
    </submittedName>
</protein>
<dbReference type="EMBL" id="CADEPI010000024">
    <property type="protein sequence ID" value="CAB3366171.1"/>
    <property type="molecule type" value="Genomic_DNA"/>
</dbReference>